<evidence type="ECO:0000313" key="2">
    <source>
        <dbReference type="EMBL" id="KAK4768530.1"/>
    </source>
</evidence>
<dbReference type="AlphaFoldDB" id="A0AAN7QLE0"/>
<keyword evidence="1" id="KW-0812">Transmembrane</keyword>
<gene>
    <name evidence="2" type="ORF">SAY87_003671</name>
</gene>
<name>A0AAN7QLE0_9MYRT</name>
<keyword evidence="3" id="KW-1185">Reference proteome</keyword>
<reference evidence="2 3" key="1">
    <citation type="journal article" date="2023" name="Hortic Res">
        <title>Pangenome of water caltrop reveals structural variations and asymmetric subgenome divergence after allopolyploidization.</title>
        <authorList>
            <person name="Zhang X."/>
            <person name="Chen Y."/>
            <person name="Wang L."/>
            <person name="Yuan Y."/>
            <person name="Fang M."/>
            <person name="Shi L."/>
            <person name="Lu R."/>
            <person name="Comes H.P."/>
            <person name="Ma Y."/>
            <person name="Chen Y."/>
            <person name="Huang G."/>
            <person name="Zhou Y."/>
            <person name="Zheng Z."/>
            <person name="Qiu Y."/>
        </authorList>
    </citation>
    <scope>NUCLEOTIDE SEQUENCE [LARGE SCALE GENOMIC DNA]</scope>
    <source>
        <tissue evidence="2">Roots</tissue>
    </source>
</reference>
<dbReference type="Proteomes" id="UP001345219">
    <property type="component" value="Chromosome 3"/>
</dbReference>
<keyword evidence="1" id="KW-1133">Transmembrane helix</keyword>
<organism evidence="2 3">
    <name type="scientific">Trapa incisa</name>
    <dbReference type="NCBI Taxonomy" id="236973"/>
    <lineage>
        <taxon>Eukaryota</taxon>
        <taxon>Viridiplantae</taxon>
        <taxon>Streptophyta</taxon>
        <taxon>Embryophyta</taxon>
        <taxon>Tracheophyta</taxon>
        <taxon>Spermatophyta</taxon>
        <taxon>Magnoliopsida</taxon>
        <taxon>eudicotyledons</taxon>
        <taxon>Gunneridae</taxon>
        <taxon>Pentapetalae</taxon>
        <taxon>rosids</taxon>
        <taxon>malvids</taxon>
        <taxon>Myrtales</taxon>
        <taxon>Lythraceae</taxon>
        <taxon>Trapa</taxon>
    </lineage>
</organism>
<accession>A0AAN7QLE0</accession>
<comment type="caution">
    <text evidence="2">The sequence shown here is derived from an EMBL/GenBank/DDBJ whole genome shotgun (WGS) entry which is preliminary data.</text>
</comment>
<evidence type="ECO:0000256" key="1">
    <source>
        <dbReference type="SAM" id="Phobius"/>
    </source>
</evidence>
<sequence length="94" mass="10049">MMMPITTGSSVAVPVTMTETEPSVMAMTTVPGSSTVTVVAAMASYAERMSRSSMMSMATMPMYSLVPYNRSFTAVMMAVVVLLAVTQLHPSKRC</sequence>
<keyword evidence="1" id="KW-0472">Membrane</keyword>
<evidence type="ECO:0000313" key="3">
    <source>
        <dbReference type="Proteomes" id="UP001345219"/>
    </source>
</evidence>
<dbReference type="EMBL" id="JAXIOK010000006">
    <property type="protein sequence ID" value="KAK4768530.1"/>
    <property type="molecule type" value="Genomic_DNA"/>
</dbReference>
<protein>
    <submittedName>
        <fullName evidence="2">Uncharacterized protein</fullName>
    </submittedName>
</protein>
<feature type="transmembrane region" description="Helical" evidence="1">
    <location>
        <begin position="28"/>
        <end position="46"/>
    </location>
</feature>
<proteinExistence type="predicted"/>
<feature type="transmembrane region" description="Helical" evidence="1">
    <location>
        <begin position="67"/>
        <end position="88"/>
    </location>
</feature>